<dbReference type="AlphaFoldDB" id="A0A5E4PQQ0"/>
<keyword evidence="2" id="KW-1185">Reference proteome</keyword>
<reference evidence="1 2" key="1">
    <citation type="submission" date="2017-07" db="EMBL/GenBank/DDBJ databases">
        <authorList>
            <person name="Talla V."/>
            <person name="Backstrom N."/>
        </authorList>
    </citation>
    <scope>NUCLEOTIDE SEQUENCE [LARGE SCALE GENOMIC DNA]</scope>
</reference>
<accession>A0A5E4PQQ0</accession>
<sequence length="95" mass="10857">MCTCRCHIRRHIVRKRLRLGKFCLRVRDSLWLGLSERKDYPDHIELGTQPSAHNGCARPERGTGAERAGVRRARCRRPWKGGVCHRAAIATPTGR</sequence>
<evidence type="ECO:0000313" key="1">
    <source>
        <dbReference type="EMBL" id="VVC87632.1"/>
    </source>
</evidence>
<dbReference type="EMBL" id="FZQP02000149">
    <property type="protein sequence ID" value="VVC87632.1"/>
    <property type="molecule type" value="Genomic_DNA"/>
</dbReference>
<dbReference type="Proteomes" id="UP000324832">
    <property type="component" value="Unassembled WGS sequence"/>
</dbReference>
<name>A0A5E4PQQ0_9NEOP</name>
<gene>
    <name evidence="1" type="ORF">LSINAPIS_LOCUS1177</name>
</gene>
<proteinExistence type="predicted"/>
<protein>
    <submittedName>
        <fullName evidence="1">Uncharacterized protein</fullName>
    </submittedName>
</protein>
<evidence type="ECO:0000313" key="2">
    <source>
        <dbReference type="Proteomes" id="UP000324832"/>
    </source>
</evidence>
<organism evidence="1 2">
    <name type="scientific">Leptidea sinapis</name>
    <dbReference type="NCBI Taxonomy" id="189913"/>
    <lineage>
        <taxon>Eukaryota</taxon>
        <taxon>Metazoa</taxon>
        <taxon>Ecdysozoa</taxon>
        <taxon>Arthropoda</taxon>
        <taxon>Hexapoda</taxon>
        <taxon>Insecta</taxon>
        <taxon>Pterygota</taxon>
        <taxon>Neoptera</taxon>
        <taxon>Endopterygota</taxon>
        <taxon>Lepidoptera</taxon>
        <taxon>Glossata</taxon>
        <taxon>Ditrysia</taxon>
        <taxon>Papilionoidea</taxon>
        <taxon>Pieridae</taxon>
        <taxon>Dismorphiinae</taxon>
        <taxon>Leptidea</taxon>
    </lineage>
</organism>